<protein>
    <submittedName>
        <fullName evidence="15">PTS alpha-glucoside transporter subunit IIBC</fullName>
    </submittedName>
</protein>
<evidence type="ECO:0000256" key="11">
    <source>
        <dbReference type="PROSITE-ProRule" id="PRU00421"/>
    </source>
</evidence>
<dbReference type="Pfam" id="PF00367">
    <property type="entry name" value="PTS_EIIB"/>
    <property type="match status" value="1"/>
</dbReference>
<dbReference type="InterPro" id="IPR036878">
    <property type="entry name" value="Glu_permease_IIB"/>
</dbReference>
<dbReference type="PROSITE" id="PS51103">
    <property type="entry name" value="PTS_EIIC_TYPE_1"/>
    <property type="match status" value="1"/>
</dbReference>
<dbReference type="NCBIfam" id="TIGR00826">
    <property type="entry name" value="EIIB_glc"/>
    <property type="match status" value="1"/>
</dbReference>
<dbReference type="CDD" id="cd00212">
    <property type="entry name" value="PTS_IIB_glc"/>
    <property type="match status" value="1"/>
</dbReference>
<name>A0AAU9D6J7_9LACO</name>
<feature type="transmembrane region" description="Helical" evidence="12">
    <location>
        <begin position="313"/>
        <end position="337"/>
    </location>
</feature>
<evidence type="ECO:0000256" key="7">
    <source>
        <dbReference type="ARBA" id="ARBA00022692"/>
    </source>
</evidence>
<dbReference type="GO" id="GO:0009401">
    <property type="term" value="P:phosphoenolpyruvate-dependent sugar phosphotransferase system"/>
    <property type="evidence" value="ECO:0007669"/>
    <property type="project" value="UniProtKB-KW"/>
</dbReference>
<feature type="transmembrane region" description="Helical" evidence="12">
    <location>
        <begin position="57"/>
        <end position="79"/>
    </location>
</feature>
<keyword evidence="9 12" id="KW-1133">Transmembrane helix</keyword>
<evidence type="ECO:0000259" key="14">
    <source>
        <dbReference type="PROSITE" id="PS51103"/>
    </source>
</evidence>
<dbReference type="KEGG" id="xap:XA3_03460"/>
<dbReference type="InterPro" id="IPR050429">
    <property type="entry name" value="PTS_Glucose_EIICBA"/>
</dbReference>
<feature type="transmembrane region" description="Helical" evidence="12">
    <location>
        <begin position="178"/>
        <end position="199"/>
    </location>
</feature>
<keyword evidence="10 12" id="KW-0472">Membrane</keyword>
<keyword evidence="3" id="KW-1003">Cell membrane</keyword>
<feature type="transmembrane region" description="Helical" evidence="12">
    <location>
        <begin position="134"/>
        <end position="157"/>
    </location>
</feature>
<dbReference type="PANTHER" id="PTHR30009">
    <property type="entry name" value="CYTOCHROME C-TYPE SYNTHESIS PROTEIN AND PTS TRANSMEMBRANE COMPONENT"/>
    <property type="match status" value="1"/>
</dbReference>
<dbReference type="RefSeq" id="WP_317635837.1">
    <property type="nucleotide sequence ID" value="NZ_AP026802.1"/>
</dbReference>
<gene>
    <name evidence="15" type="ORF">XA3_03460</name>
</gene>
<dbReference type="PANTHER" id="PTHR30009:SF12">
    <property type="entry name" value="PHOSPHOTRANSFERASE IIC COMPONENT GLVC"/>
    <property type="match status" value="1"/>
</dbReference>
<reference evidence="15 16" key="1">
    <citation type="journal article" date="2023" name="Microbiol. Spectr.">
        <title>Symbiosis of Carpenter Bees with Uncharacterized Lactic Acid Bacteria Showing NAD Auxotrophy.</title>
        <authorList>
            <person name="Kawasaki S."/>
            <person name="Ozawa K."/>
            <person name="Mori T."/>
            <person name="Yamamoto A."/>
            <person name="Ito M."/>
            <person name="Ohkuma M."/>
            <person name="Sakamoto M."/>
            <person name="Matsutani M."/>
        </authorList>
    </citation>
    <scope>NUCLEOTIDE SEQUENCE [LARGE SCALE GENOMIC DNA]</scope>
    <source>
        <strain evidence="15 16">XA3</strain>
    </source>
</reference>
<keyword evidence="2" id="KW-0813">Transport</keyword>
<comment type="subcellular location">
    <subcellularLocation>
        <location evidence="1">Cell membrane</location>
        <topology evidence="1">Multi-pass membrane protein</topology>
    </subcellularLocation>
</comment>
<dbReference type="InterPro" id="IPR013013">
    <property type="entry name" value="PTS_EIIC_1"/>
</dbReference>
<evidence type="ECO:0000256" key="10">
    <source>
        <dbReference type="ARBA" id="ARBA00023136"/>
    </source>
</evidence>
<evidence type="ECO:0000256" key="3">
    <source>
        <dbReference type="ARBA" id="ARBA00022475"/>
    </source>
</evidence>
<dbReference type="PROSITE" id="PS51098">
    <property type="entry name" value="PTS_EIIB_TYPE_1"/>
    <property type="match status" value="1"/>
</dbReference>
<proteinExistence type="predicted"/>
<dbReference type="PROSITE" id="PS01035">
    <property type="entry name" value="PTS_EIIB_TYPE_1_CYS"/>
    <property type="match status" value="1"/>
</dbReference>
<evidence type="ECO:0000256" key="8">
    <source>
        <dbReference type="ARBA" id="ARBA00022777"/>
    </source>
</evidence>
<feature type="domain" description="PTS EIIB type-1" evidence="13">
    <location>
        <begin position="450"/>
        <end position="532"/>
    </location>
</feature>
<dbReference type="GO" id="GO:0005886">
    <property type="term" value="C:plasma membrane"/>
    <property type="evidence" value="ECO:0007669"/>
    <property type="project" value="UniProtKB-SubCell"/>
</dbReference>
<evidence type="ECO:0000256" key="5">
    <source>
        <dbReference type="ARBA" id="ARBA00022679"/>
    </source>
</evidence>
<dbReference type="SUPFAM" id="SSF55604">
    <property type="entry name" value="Glucose permease domain IIB"/>
    <property type="match status" value="1"/>
</dbReference>
<feature type="active site" description="Phosphocysteine intermediate; for EIIB activity" evidence="11">
    <location>
        <position position="472"/>
    </location>
</feature>
<keyword evidence="8" id="KW-0418">Kinase</keyword>
<dbReference type="Gene3D" id="3.30.1360.60">
    <property type="entry name" value="Glucose permease domain IIB"/>
    <property type="match status" value="1"/>
</dbReference>
<evidence type="ECO:0000313" key="16">
    <source>
        <dbReference type="Proteomes" id="UP001321861"/>
    </source>
</evidence>
<dbReference type="NCBIfam" id="TIGR02005">
    <property type="entry name" value="PTS-IIBC-alpha"/>
    <property type="match status" value="1"/>
</dbReference>
<evidence type="ECO:0000259" key="13">
    <source>
        <dbReference type="PROSITE" id="PS51098"/>
    </source>
</evidence>
<evidence type="ECO:0000256" key="9">
    <source>
        <dbReference type="ARBA" id="ARBA00022989"/>
    </source>
</evidence>
<keyword evidence="5" id="KW-0808">Transferase</keyword>
<feature type="domain" description="PTS EIIC type-1" evidence="14">
    <location>
        <begin position="1"/>
        <end position="423"/>
    </location>
</feature>
<keyword evidence="16" id="KW-1185">Reference proteome</keyword>
<dbReference type="InterPro" id="IPR001996">
    <property type="entry name" value="PTS_IIB_1"/>
</dbReference>
<keyword evidence="6" id="KW-0598">Phosphotransferase system</keyword>
<feature type="transmembrane region" description="Helical" evidence="12">
    <location>
        <begin position="343"/>
        <end position="366"/>
    </location>
</feature>
<keyword evidence="7 12" id="KW-0812">Transmembrane</keyword>
<dbReference type="EMBL" id="AP026802">
    <property type="protein sequence ID" value="BDR57905.1"/>
    <property type="molecule type" value="Genomic_DNA"/>
</dbReference>
<evidence type="ECO:0000313" key="15">
    <source>
        <dbReference type="EMBL" id="BDR57905.1"/>
    </source>
</evidence>
<dbReference type="InterPro" id="IPR018113">
    <property type="entry name" value="PTrfase_EIIB_Cys"/>
</dbReference>
<dbReference type="Pfam" id="PF02378">
    <property type="entry name" value="PTS_EIIC"/>
    <property type="match status" value="1"/>
</dbReference>
<dbReference type="AlphaFoldDB" id="A0AAU9D6J7"/>
<sequence length="630" mass="68782">MMQKVQRFGAAMFTPVLLFSFAGIMTAICVLMTNTALFGSLAASGTAWFGIWKTLQAGAFTVFAIIPILFVVGLPIGLANKSQGRAAMESLVIYATFNYLVNGILANFGSAFGFSNFDKIQIIPNSTNQGLTNIMGIKTLDTSIIGALIVAGITVWLHNRYFDKKLPDFLGTFQGSPYVVILGFILMIPLALITCWGWPKVQMGISSLQNFMKSSGVLGVGIYCFLQRVLIPTGLHHFIYIPFIYGPAVVPEGLQPWWFTHLSSIAASTKPLKEIAPQMGFALFGHEKVFLIPAICLAFYFTAKKSKKESTAALLIPAGLTSLLAGITEPVEFTFLFVAPPLWLVYSTLAAIMDATLYAFGVVGMFENGLIEYITQDWIPLWTNHWQTFIIEIVISLIFSGITFFVFKFMIEHFNYLTPGRETIDDDPTLISKKEFLAKNQSNISSNPYQERAEAYLSGLGGVENIVELASCATRLRVTVKDEGKLASDDTFKAAKASGVVHHGKAIQVIVGLDVPQVLETIQELINKQGADISNIDSQNSNKIFDLNNPIAKKAALIVDSAGEIQNITDVTGNKDRLTISVKNPTTVDPKDVFLSLGLDIKNIAIIGQQVEIDISDAKQIAGVINKILG</sequence>
<evidence type="ECO:0000256" key="2">
    <source>
        <dbReference type="ARBA" id="ARBA00022448"/>
    </source>
</evidence>
<evidence type="ECO:0000256" key="6">
    <source>
        <dbReference type="ARBA" id="ARBA00022683"/>
    </source>
</evidence>
<feature type="transmembrane region" description="Helical" evidence="12">
    <location>
        <begin position="211"/>
        <end position="231"/>
    </location>
</feature>
<dbReference type="InterPro" id="IPR010975">
    <property type="entry name" value="PTS_IIBC_a_glc"/>
</dbReference>
<dbReference type="GO" id="GO:0008982">
    <property type="term" value="F:protein-N(PI)-phosphohistidine-sugar phosphotransferase activity"/>
    <property type="evidence" value="ECO:0007669"/>
    <property type="project" value="InterPro"/>
</dbReference>
<organism evidence="15 16">
    <name type="scientific">Xylocopilactobacillus apicola</name>
    <dbReference type="NCBI Taxonomy" id="2932184"/>
    <lineage>
        <taxon>Bacteria</taxon>
        <taxon>Bacillati</taxon>
        <taxon>Bacillota</taxon>
        <taxon>Bacilli</taxon>
        <taxon>Lactobacillales</taxon>
        <taxon>Lactobacillaceae</taxon>
        <taxon>Xylocopilactobacillus</taxon>
    </lineage>
</organism>
<feature type="transmembrane region" description="Helical" evidence="12">
    <location>
        <begin position="386"/>
        <end position="407"/>
    </location>
</feature>
<dbReference type="GO" id="GO:0016301">
    <property type="term" value="F:kinase activity"/>
    <property type="evidence" value="ECO:0007669"/>
    <property type="project" value="UniProtKB-KW"/>
</dbReference>
<feature type="transmembrane region" description="Helical" evidence="12">
    <location>
        <begin position="91"/>
        <end position="114"/>
    </location>
</feature>
<dbReference type="Proteomes" id="UP001321861">
    <property type="component" value="Chromosome"/>
</dbReference>
<dbReference type="GO" id="GO:0090563">
    <property type="term" value="F:protein-phosphocysteine-sugar phosphotransferase activity"/>
    <property type="evidence" value="ECO:0007669"/>
    <property type="project" value="TreeGrafter"/>
</dbReference>
<dbReference type="InterPro" id="IPR003352">
    <property type="entry name" value="PTS_EIIC"/>
</dbReference>
<feature type="transmembrane region" description="Helical" evidence="12">
    <location>
        <begin position="12"/>
        <end position="37"/>
    </location>
</feature>
<evidence type="ECO:0000256" key="1">
    <source>
        <dbReference type="ARBA" id="ARBA00004651"/>
    </source>
</evidence>
<feature type="transmembrane region" description="Helical" evidence="12">
    <location>
        <begin position="279"/>
        <end position="301"/>
    </location>
</feature>
<evidence type="ECO:0000256" key="12">
    <source>
        <dbReference type="SAM" id="Phobius"/>
    </source>
</evidence>
<accession>A0AAU9D6J7</accession>
<evidence type="ECO:0000256" key="4">
    <source>
        <dbReference type="ARBA" id="ARBA00022597"/>
    </source>
</evidence>
<keyword evidence="4" id="KW-0762">Sugar transport</keyword>